<feature type="transmembrane region" description="Helical" evidence="1">
    <location>
        <begin position="81"/>
        <end position="106"/>
    </location>
</feature>
<reference evidence="3" key="1">
    <citation type="submission" date="2018-07" db="EMBL/GenBank/DDBJ databases">
        <authorList>
            <consortium name="PulseNet: The National Subtyping Network for Foodborne Disease Surveillance"/>
            <person name="Tarr C.L."/>
            <person name="Trees E."/>
            <person name="Katz L.S."/>
            <person name="Carleton-Romer H.A."/>
            <person name="Stroika S."/>
            <person name="Kucerova Z."/>
            <person name="Roache K.F."/>
            <person name="Sabol A.L."/>
            <person name="Besser J."/>
            <person name="Gerner-Smidt P."/>
        </authorList>
    </citation>
    <scope>NUCLEOTIDE SEQUENCE</scope>
    <source>
        <strain evidence="3">PNUSAS029138</strain>
    </source>
</reference>
<gene>
    <name evidence="3" type="ORF">CWK15_12530</name>
</gene>
<dbReference type="EMBL" id="AAHBYH010000009">
    <property type="protein sequence ID" value="EBU3912267.1"/>
    <property type="molecule type" value="Genomic_DNA"/>
</dbReference>
<feature type="transmembrane region" description="Helical" evidence="1">
    <location>
        <begin position="221"/>
        <end position="239"/>
    </location>
</feature>
<evidence type="ECO:0000313" key="3">
    <source>
        <dbReference type="EMBL" id="EBU3912267.1"/>
    </source>
</evidence>
<feature type="transmembrane region" description="Helical" evidence="1">
    <location>
        <begin position="186"/>
        <end position="209"/>
    </location>
</feature>
<dbReference type="GO" id="GO:0016020">
    <property type="term" value="C:membrane"/>
    <property type="evidence" value="ECO:0007669"/>
    <property type="project" value="TreeGrafter"/>
</dbReference>
<dbReference type="AlphaFoldDB" id="A0A5V4Z6V0"/>
<dbReference type="GO" id="GO:0016747">
    <property type="term" value="F:acyltransferase activity, transferring groups other than amino-acyl groups"/>
    <property type="evidence" value="ECO:0007669"/>
    <property type="project" value="InterPro"/>
</dbReference>
<name>A0A5V4Z6V0_SALER</name>
<keyword evidence="3" id="KW-0012">Acyltransferase</keyword>
<sequence>MNRNYSIDYVRGAMAMAILLYHLCSWTIGLPSPESLLGRLGIYGVSIFYVVSGVSLYISYHKKEWSLGNIVHFFAKRFFRLAPAYWIAMMIAVPVILLNSSSFTISSSTYFYNISLLFGIFEPEKYLITGGWSIGNEVVFYLIFPVMISCASRKWIFMVMYAASFYIYLYFAFIEISPDNPLGSQWYTYINPFNQLFFFTSGMMIGWFANNVSYKLTSRESSSMLVVCAALLLIFPFNGGDIGLVTQWNRVLFTVLCVGIVFFAFHVITDVKSIICRVLKFLGDISYTIYILHGAFYSLTNIYIWPRFGIDSANIKLAFYIFGFTPLLMGICYIIFNRIEMPVMRIVKNKSWGIYYGKSGA</sequence>
<feature type="transmembrane region" description="Helical" evidence="1">
    <location>
        <begin position="40"/>
        <end position="60"/>
    </location>
</feature>
<feature type="transmembrane region" description="Helical" evidence="1">
    <location>
        <begin position="281"/>
        <end position="305"/>
    </location>
</feature>
<dbReference type="PANTHER" id="PTHR23028">
    <property type="entry name" value="ACETYLTRANSFERASE"/>
    <property type="match status" value="1"/>
</dbReference>
<dbReference type="PANTHER" id="PTHR23028:SF53">
    <property type="entry name" value="ACYL_TRANSF_3 DOMAIN-CONTAINING PROTEIN"/>
    <property type="match status" value="1"/>
</dbReference>
<keyword evidence="1" id="KW-0812">Transmembrane</keyword>
<feature type="transmembrane region" description="Helical" evidence="1">
    <location>
        <begin position="9"/>
        <end position="28"/>
    </location>
</feature>
<keyword evidence="3" id="KW-0808">Transferase</keyword>
<comment type="caution">
    <text evidence="3">The sequence shown here is derived from an EMBL/GenBank/DDBJ whole genome shotgun (WGS) entry which is preliminary data.</text>
</comment>
<dbReference type="Pfam" id="PF01757">
    <property type="entry name" value="Acyl_transf_3"/>
    <property type="match status" value="1"/>
</dbReference>
<dbReference type="InterPro" id="IPR050879">
    <property type="entry name" value="Acyltransferase_3"/>
</dbReference>
<feature type="transmembrane region" description="Helical" evidence="1">
    <location>
        <begin position="126"/>
        <end position="148"/>
    </location>
</feature>
<feature type="domain" description="Acyltransferase 3" evidence="2">
    <location>
        <begin position="4"/>
        <end position="335"/>
    </location>
</feature>
<feature type="transmembrane region" description="Helical" evidence="1">
    <location>
        <begin position="155"/>
        <end position="174"/>
    </location>
</feature>
<keyword evidence="1" id="KW-0472">Membrane</keyword>
<keyword evidence="1" id="KW-1133">Transmembrane helix</keyword>
<evidence type="ECO:0000259" key="2">
    <source>
        <dbReference type="Pfam" id="PF01757"/>
    </source>
</evidence>
<evidence type="ECO:0000256" key="1">
    <source>
        <dbReference type="SAM" id="Phobius"/>
    </source>
</evidence>
<feature type="transmembrane region" description="Helical" evidence="1">
    <location>
        <begin position="317"/>
        <end position="336"/>
    </location>
</feature>
<organism evidence="3">
    <name type="scientific">Salmonella enterica</name>
    <name type="common">Salmonella choleraesuis</name>
    <dbReference type="NCBI Taxonomy" id="28901"/>
    <lineage>
        <taxon>Bacteria</taxon>
        <taxon>Pseudomonadati</taxon>
        <taxon>Pseudomonadota</taxon>
        <taxon>Gammaproteobacteria</taxon>
        <taxon>Enterobacterales</taxon>
        <taxon>Enterobacteriaceae</taxon>
        <taxon>Salmonella</taxon>
    </lineage>
</organism>
<dbReference type="InterPro" id="IPR002656">
    <property type="entry name" value="Acyl_transf_3_dom"/>
</dbReference>
<dbReference type="GO" id="GO:0000271">
    <property type="term" value="P:polysaccharide biosynthetic process"/>
    <property type="evidence" value="ECO:0007669"/>
    <property type="project" value="TreeGrafter"/>
</dbReference>
<proteinExistence type="predicted"/>
<accession>A0A5V4Z6V0</accession>
<protein>
    <submittedName>
        <fullName evidence="3">Acyltransferase</fullName>
    </submittedName>
</protein>
<feature type="transmembrane region" description="Helical" evidence="1">
    <location>
        <begin position="251"/>
        <end position="269"/>
    </location>
</feature>